<dbReference type="Pfam" id="PF12833">
    <property type="entry name" value="HTH_18"/>
    <property type="match status" value="2"/>
</dbReference>
<dbReference type="InterPro" id="IPR018060">
    <property type="entry name" value="HTH_AraC"/>
</dbReference>
<reference evidence="5 6" key="1">
    <citation type="journal article" date="2025" name="Anaerobe">
        <title>Description of Anaerococcus kampingiae sp. nov., Anaerococcus groningensis sp. nov., Anaerococcus martiniensis sp. nov., and Anaerococcus cruorum sp. nov., isolated from human clinical specimens.</title>
        <authorList>
            <person name="Boiten K.E."/>
            <person name="Meijer J."/>
            <person name="van Wezel E.M."/>
            <person name="Veloo A.C.M."/>
        </authorList>
    </citation>
    <scope>NUCLEOTIDE SEQUENCE [LARGE SCALE GENOMIC DNA]</scope>
    <source>
        <strain evidence="5 6">ENR1039</strain>
    </source>
</reference>
<comment type="caution">
    <text evidence="5">The sequence shown here is derived from an EMBL/GenBank/DDBJ whole genome shotgun (WGS) entry which is preliminary data.</text>
</comment>
<keyword evidence="3" id="KW-0804">Transcription</keyword>
<sequence length="373" mass="43539">MLHTNARFWYIKSGKAIFNIQGENYTLKEGMLVGILPWYYTQIIQIIEPIDLDIVVVDIELINIILKKTNEVFGSTAQITTAISENTYVILNDDERKMVENIIQILKDEFRSFNNGKAYANQMIYIKLMELAILFEKLTDKGKKKLQNNNKIEIFHYIWAHLDEKITLKSLATTFYISDSNISKYIKEETGLSFTDLTSLMKLTKLMGYLNFSEKSLQELSVILGFKDASHLSKFFKAKTGLNSKDYKNSYHTIDTYDSVVGYEKMENIVDNLINNYYQDLKIDDICQQFAISQNQLNKSLKFYVGRSFDDYINYVRVINAAKLLLQTDDLISVIAYKVGFNTTKTFYRNFKKIYAINPNDFRQKITYQKYNI</sequence>
<protein>
    <submittedName>
        <fullName evidence="5">Helix-turn-helix transcriptional regulator</fullName>
    </submittedName>
</protein>
<keyword evidence="1" id="KW-0805">Transcription regulation</keyword>
<accession>A0ABW9MUV3</accession>
<evidence type="ECO:0000259" key="4">
    <source>
        <dbReference type="PROSITE" id="PS01124"/>
    </source>
</evidence>
<evidence type="ECO:0000313" key="6">
    <source>
        <dbReference type="Proteomes" id="UP001638015"/>
    </source>
</evidence>
<evidence type="ECO:0000256" key="1">
    <source>
        <dbReference type="ARBA" id="ARBA00023015"/>
    </source>
</evidence>
<gene>
    <name evidence="5" type="ORF">ACCQ40_02130</name>
</gene>
<dbReference type="PROSITE" id="PS00041">
    <property type="entry name" value="HTH_ARAC_FAMILY_1"/>
    <property type="match status" value="1"/>
</dbReference>
<keyword evidence="6" id="KW-1185">Reference proteome</keyword>
<dbReference type="InterPro" id="IPR018062">
    <property type="entry name" value="HTH_AraC-typ_CS"/>
</dbReference>
<dbReference type="RefSeq" id="WP_410032409.1">
    <property type="nucleotide sequence ID" value="NZ_JBGMEH010000001.1"/>
</dbReference>
<dbReference type="PANTHER" id="PTHR43280:SF34">
    <property type="entry name" value="ARAC-FAMILY TRANSCRIPTIONAL REGULATOR"/>
    <property type="match status" value="1"/>
</dbReference>
<name>A0ABW9MUV3_9FIRM</name>
<evidence type="ECO:0000256" key="3">
    <source>
        <dbReference type="ARBA" id="ARBA00023163"/>
    </source>
</evidence>
<dbReference type="Proteomes" id="UP001638015">
    <property type="component" value="Unassembled WGS sequence"/>
</dbReference>
<dbReference type="InterPro" id="IPR009057">
    <property type="entry name" value="Homeodomain-like_sf"/>
</dbReference>
<keyword evidence="2" id="KW-0238">DNA-binding</keyword>
<dbReference type="Gene3D" id="1.10.10.60">
    <property type="entry name" value="Homeodomain-like"/>
    <property type="match status" value="4"/>
</dbReference>
<dbReference type="PROSITE" id="PS01124">
    <property type="entry name" value="HTH_ARAC_FAMILY_2"/>
    <property type="match status" value="2"/>
</dbReference>
<dbReference type="PANTHER" id="PTHR43280">
    <property type="entry name" value="ARAC-FAMILY TRANSCRIPTIONAL REGULATOR"/>
    <property type="match status" value="1"/>
</dbReference>
<feature type="domain" description="HTH araC/xylS-type" evidence="4">
    <location>
        <begin position="152"/>
        <end position="250"/>
    </location>
</feature>
<evidence type="ECO:0000256" key="2">
    <source>
        <dbReference type="ARBA" id="ARBA00023125"/>
    </source>
</evidence>
<organism evidence="5 6">
    <name type="scientific">Anaerococcus cruorum</name>
    <dbReference type="NCBI Taxonomy" id="3115617"/>
    <lineage>
        <taxon>Bacteria</taxon>
        <taxon>Bacillati</taxon>
        <taxon>Bacillota</taxon>
        <taxon>Tissierellia</taxon>
        <taxon>Tissierellales</taxon>
        <taxon>Peptoniphilaceae</taxon>
        <taxon>Anaerococcus</taxon>
    </lineage>
</organism>
<dbReference type="SUPFAM" id="SSF46689">
    <property type="entry name" value="Homeodomain-like"/>
    <property type="match status" value="2"/>
</dbReference>
<feature type="domain" description="HTH araC/xylS-type" evidence="4">
    <location>
        <begin position="267"/>
        <end position="365"/>
    </location>
</feature>
<dbReference type="EMBL" id="JBGMEH010000001">
    <property type="protein sequence ID" value="MFO3715587.1"/>
    <property type="molecule type" value="Genomic_DNA"/>
</dbReference>
<evidence type="ECO:0000313" key="5">
    <source>
        <dbReference type="EMBL" id="MFO3715587.1"/>
    </source>
</evidence>
<proteinExistence type="predicted"/>
<dbReference type="SMART" id="SM00342">
    <property type="entry name" value="HTH_ARAC"/>
    <property type="match status" value="2"/>
</dbReference>